<dbReference type="InterPro" id="IPR043519">
    <property type="entry name" value="NT_sf"/>
</dbReference>
<dbReference type="RefSeq" id="WP_259539769.1">
    <property type="nucleotide sequence ID" value="NZ_JANLCJ010000005.1"/>
</dbReference>
<accession>A0ABT2H4M4</accession>
<dbReference type="SUPFAM" id="SSF81301">
    <property type="entry name" value="Nucleotidyltransferase"/>
    <property type="match status" value="1"/>
</dbReference>
<keyword evidence="2" id="KW-1185">Reference proteome</keyword>
<dbReference type="EMBL" id="JANLCJ010000005">
    <property type="protein sequence ID" value="MCS5734868.1"/>
    <property type="molecule type" value="Genomic_DNA"/>
</dbReference>
<organism evidence="1 2">
    <name type="scientific">Herbiconiux daphne</name>
    <dbReference type="NCBI Taxonomy" id="2970914"/>
    <lineage>
        <taxon>Bacteria</taxon>
        <taxon>Bacillati</taxon>
        <taxon>Actinomycetota</taxon>
        <taxon>Actinomycetes</taxon>
        <taxon>Micrococcales</taxon>
        <taxon>Microbacteriaceae</taxon>
        <taxon>Herbiconiux</taxon>
    </lineage>
</organism>
<name>A0ABT2H4M4_9MICO</name>
<dbReference type="Gene3D" id="3.30.460.40">
    <property type="match status" value="1"/>
</dbReference>
<evidence type="ECO:0000313" key="2">
    <source>
        <dbReference type="Proteomes" id="UP001165586"/>
    </source>
</evidence>
<protein>
    <recommendedName>
        <fullName evidence="3">Nucleotidyl transferase AbiEii/AbiGii toxin family protein</fullName>
    </recommendedName>
</protein>
<evidence type="ECO:0000313" key="1">
    <source>
        <dbReference type="EMBL" id="MCS5734868.1"/>
    </source>
</evidence>
<evidence type="ECO:0008006" key="3">
    <source>
        <dbReference type="Google" id="ProtNLM"/>
    </source>
</evidence>
<sequence>MTRHGVEFVVIGGYGAILQSAPFVTQDIDITPARSTDNLSRLSEALRELGARIYTSEEPAGLPLNHTGTSLGESAVWNLATKFGQLDISFVPDGTTGYDDLKRDAVTGDIHGVTVRVASLADIIRSKQAANRPKDQRVLPTLREILASRNPRNRSGE</sequence>
<proteinExistence type="predicted"/>
<gene>
    <name evidence="1" type="ORF">N1032_14075</name>
</gene>
<dbReference type="Proteomes" id="UP001165586">
    <property type="component" value="Unassembled WGS sequence"/>
</dbReference>
<reference evidence="1" key="1">
    <citation type="submission" date="2022-08" db="EMBL/GenBank/DDBJ databases">
        <authorList>
            <person name="Deng Y."/>
            <person name="Han X.-F."/>
            <person name="Zhang Y.-Q."/>
        </authorList>
    </citation>
    <scope>NUCLEOTIDE SEQUENCE</scope>
    <source>
        <strain evidence="1">CPCC 203386</strain>
    </source>
</reference>
<comment type="caution">
    <text evidence="1">The sequence shown here is derived from an EMBL/GenBank/DDBJ whole genome shotgun (WGS) entry which is preliminary data.</text>
</comment>